<dbReference type="Pfam" id="PF00672">
    <property type="entry name" value="HAMP"/>
    <property type="match status" value="1"/>
</dbReference>
<dbReference type="CDD" id="cd00082">
    <property type="entry name" value="HisKA"/>
    <property type="match status" value="1"/>
</dbReference>
<dbReference type="InterPro" id="IPR005467">
    <property type="entry name" value="His_kinase_dom"/>
</dbReference>
<evidence type="ECO:0000256" key="10">
    <source>
        <dbReference type="ARBA" id="ARBA00022840"/>
    </source>
</evidence>
<dbReference type="SUPFAM" id="SSF55874">
    <property type="entry name" value="ATPase domain of HSP90 chaperone/DNA topoisomerase II/histidine kinase"/>
    <property type="match status" value="1"/>
</dbReference>
<evidence type="ECO:0000256" key="5">
    <source>
        <dbReference type="ARBA" id="ARBA00022553"/>
    </source>
</evidence>
<dbReference type="Gene3D" id="6.10.340.10">
    <property type="match status" value="1"/>
</dbReference>
<dbReference type="SMART" id="SM00387">
    <property type="entry name" value="HATPase_c"/>
    <property type="match status" value="1"/>
</dbReference>
<dbReference type="GO" id="GO:0000155">
    <property type="term" value="F:phosphorelay sensor kinase activity"/>
    <property type="evidence" value="ECO:0007669"/>
    <property type="project" value="InterPro"/>
</dbReference>
<keyword evidence="12" id="KW-0902">Two-component regulatory system</keyword>
<dbReference type="PANTHER" id="PTHR45528">
    <property type="entry name" value="SENSOR HISTIDINE KINASE CPXA"/>
    <property type="match status" value="1"/>
</dbReference>
<name>A0A223P462_9SPHI</name>
<dbReference type="GO" id="GO:0005886">
    <property type="term" value="C:plasma membrane"/>
    <property type="evidence" value="ECO:0007669"/>
    <property type="project" value="UniProtKB-SubCell"/>
</dbReference>
<evidence type="ECO:0000256" key="12">
    <source>
        <dbReference type="ARBA" id="ARBA00023012"/>
    </source>
</evidence>
<evidence type="ECO:0000256" key="2">
    <source>
        <dbReference type="ARBA" id="ARBA00004651"/>
    </source>
</evidence>
<evidence type="ECO:0000313" key="17">
    <source>
        <dbReference type="EMBL" id="ASU36591.1"/>
    </source>
</evidence>
<evidence type="ECO:0000256" key="4">
    <source>
        <dbReference type="ARBA" id="ARBA00022475"/>
    </source>
</evidence>
<feature type="domain" description="HAMP" evidence="16">
    <location>
        <begin position="176"/>
        <end position="229"/>
    </location>
</feature>
<evidence type="ECO:0000256" key="14">
    <source>
        <dbReference type="SAM" id="Phobius"/>
    </source>
</evidence>
<dbReference type="InterPro" id="IPR003594">
    <property type="entry name" value="HATPase_dom"/>
</dbReference>
<sequence length="452" mass="51295">MKIKNRLSLYFTAISAIVLLIVQVVICITFNSLIRSNFYDQLMDRANVAAKLYLEADEISEDSLNRVKEHYLKGLHSEVVRIYDEKNAASFIKDKNQFWSSPIINQVRKNKRVQFDEGQRQTVGIYYNDNQGNFVILVSAIDKPGAKRMQDLIKSMAVLLICVTAGLFLISRWFAKKTLEPLDQVVSQMRLVRAGDLSLRVDEGNGKDEISALAYNFNRLLAHLQNTFELQQTFVVNASHELRTPITSIIGEIEITLNKLRSQPEYEETLKSVLVDAGRLNETISSLLELANADKDYTHPAYKNVAVDELIWELSDYWTEKTGKGMFVVNILQLPDDQEKLQLFANKSLLTIAFNNIIGNAYKFSKNQRVQCDLYADEETIIIKIIDHGVGIMPGELEKVFDSFYRGTNVKNYQGSGVGLYVTAKIIQLFNGSITIDSIPGQTTTFTITFNR</sequence>
<feature type="domain" description="Histidine kinase" evidence="15">
    <location>
        <begin position="237"/>
        <end position="452"/>
    </location>
</feature>
<gene>
    <name evidence="17" type="ORF">MuYL_4708</name>
</gene>
<evidence type="ECO:0000256" key="3">
    <source>
        <dbReference type="ARBA" id="ARBA00012438"/>
    </source>
</evidence>
<keyword evidence="9 17" id="KW-0418">Kinase</keyword>
<accession>A0A223P462</accession>
<dbReference type="AlphaFoldDB" id="A0A223P462"/>
<dbReference type="InterPro" id="IPR003661">
    <property type="entry name" value="HisK_dim/P_dom"/>
</dbReference>
<evidence type="ECO:0000259" key="16">
    <source>
        <dbReference type="PROSITE" id="PS50885"/>
    </source>
</evidence>
<dbReference type="CDD" id="cd06225">
    <property type="entry name" value="HAMP"/>
    <property type="match status" value="1"/>
</dbReference>
<comment type="subcellular location">
    <subcellularLocation>
        <location evidence="2">Cell membrane</location>
        <topology evidence="2">Multi-pass membrane protein</topology>
    </subcellularLocation>
</comment>
<organism evidence="17 18">
    <name type="scientific">Mucilaginibacter xinganensis</name>
    <dbReference type="NCBI Taxonomy" id="1234841"/>
    <lineage>
        <taxon>Bacteria</taxon>
        <taxon>Pseudomonadati</taxon>
        <taxon>Bacteroidota</taxon>
        <taxon>Sphingobacteriia</taxon>
        <taxon>Sphingobacteriales</taxon>
        <taxon>Sphingobacteriaceae</taxon>
        <taxon>Mucilaginibacter</taxon>
    </lineage>
</organism>
<keyword evidence="4" id="KW-1003">Cell membrane</keyword>
<protein>
    <recommendedName>
        <fullName evidence="3">histidine kinase</fullName>
        <ecNumber evidence="3">2.7.13.3</ecNumber>
    </recommendedName>
</protein>
<proteinExistence type="predicted"/>
<dbReference type="InterPro" id="IPR050398">
    <property type="entry name" value="HssS/ArlS-like"/>
</dbReference>
<dbReference type="EC" id="2.7.13.3" evidence="3"/>
<keyword evidence="6" id="KW-0808">Transferase</keyword>
<evidence type="ECO:0000256" key="1">
    <source>
        <dbReference type="ARBA" id="ARBA00000085"/>
    </source>
</evidence>
<dbReference type="InterPro" id="IPR003660">
    <property type="entry name" value="HAMP_dom"/>
</dbReference>
<dbReference type="Gene3D" id="1.10.287.130">
    <property type="match status" value="1"/>
</dbReference>
<keyword evidence="10" id="KW-0067">ATP-binding</keyword>
<keyword evidence="5" id="KW-0597">Phosphoprotein</keyword>
<feature type="transmembrane region" description="Helical" evidence="14">
    <location>
        <begin position="12"/>
        <end position="34"/>
    </location>
</feature>
<dbReference type="Pfam" id="PF02518">
    <property type="entry name" value="HATPase_c"/>
    <property type="match status" value="1"/>
</dbReference>
<dbReference type="EMBL" id="CP022743">
    <property type="protein sequence ID" value="ASU36591.1"/>
    <property type="molecule type" value="Genomic_DNA"/>
</dbReference>
<keyword evidence="18" id="KW-1185">Reference proteome</keyword>
<keyword evidence="7 14" id="KW-0812">Transmembrane</keyword>
<dbReference type="SMART" id="SM00388">
    <property type="entry name" value="HisKA"/>
    <property type="match status" value="1"/>
</dbReference>
<evidence type="ECO:0000259" key="15">
    <source>
        <dbReference type="PROSITE" id="PS50109"/>
    </source>
</evidence>
<evidence type="ECO:0000256" key="8">
    <source>
        <dbReference type="ARBA" id="ARBA00022741"/>
    </source>
</evidence>
<dbReference type="RefSeq" id="WP_094572591.1">
    <property type="nucleotide sequence ID" value="NZ_CP022743.1"/>
</dbReference>
<dbReference type="InterPro" id="IPR036097">
    <property type="entry name" value="HisK_dim/P_sf"/>
</dbReference>
<evidence type="ECO:0000256" key="13">
    <source>
        <dbReference type="ARBA" id="ARBA00023136"/>
    </source>
</evidence>
<comment type="catalytic activity">
    <reaction evidence="1">
        <text>ATP + protein L-histidine = ADP + protein N-phospho-L-histidine.</text>
        <dbReference type="EC" id="2.7.13.3"/>
    </reaction>
</comment>
<dbReference type="PROSITE" id="PS50885">
    <property type="entry name" value="HAMP"/>
    <property type="match status" value="1"/>
</dbReference>
<keyword evidence="8" id="KW-0547">Nucleotide-binding</keyword>
<dbReference type="Pfam" id="PF00512">
    <property type="entry name" value="HisKA"/>
    <property type="match status" value="1"/>
</dbReference>
<dbReference type="SUPFAM" id="SSF47384">
    <property type="entry name" value="Homodimeric domain of signal transducing histidine kinase"/>
    <property type="match status" value="1"/>
</dbReference>
<dbReference type="InterPro" id="IPR036890">
    <property type="entry name" value="HATPase_C_sf"/>
</dbReference>
<evidence type="ECO:0000256" key="9">
    <source>
        <dbReference type="ARBA" id="ARBA00022777"/>
    </source>
</evidence>
<evidence type="ECO:0000256" key="6">
    <source>
        <dbReference type="ARBA" id="ARBA00022679"/>
    </source>
</evidence>
<dbReference type="PANTHER" id="PTHR45528:SF1">
    <property type="entry name" value="SENSOR HISTIDINE KINASE CPXA"/>
    <property type="match status" value="1"/>
</dbReference>
<dbReference type="SUPFAM" id="SSF158472">
    <property type="entry name" value="HAMP domain-like"/>
    <property type="match status" value="1"/>
</dbReference>
<dbReference type="PRINTS" id="PR00344">
    <property type="entry name" value="BCTRLSENSOR"/>
</dbReference>
<dbReference type="SMART" id="SM00304">
    <property type="entry name" value="HAMP"/>
    <property type="match status" value="1"/>
</dbReference>
<dbReference type="PROSITE" id="PS50109">
    <property type="entry name" value="HIS_KIN"/>
    <property type="match status" value="1"/>
</dbReference>
<dbReference type="GO" id="GO:0005524">
    <property type="term" value="F:ATP binding"/>
    <property type="evidence" value="ECO:0007669"/>
    <property type="project" value="UniProtKB-KW"/>
</dbReference>
<reference evidence="17 18" key="1">
    <citation type="submission" date="2017-08" db="EMBL/GenBank/DDBJ databases">
        <title>Complete genome sequence of Mucilaginibacter sp. strain BJC16-A31.</title>
        <authorList>
            <consortium name="Henan University of Science and Technology"/>
            <person name="You X."/>
        </authorList>
    </citation>
    <scope>NUCLEOTIDE SEQUENCE [LARGE SCALE GENOMIC DNA]</scope>
    <source>
        <strain evidence="17 18">BJC16-A31</strain>
    </source>
</reference>
<dbReference type="KEGG" id="muc:MuYL_4708"/>
<evidence type="ECO:0000313" key="18">
    <source>
        <dbReference type="Proteomes" id="UP000215002"/>
    </source>
</evidence>
<dbReference type="Proteomes" id="UP000215002">
    <property type="component" value="Chromosome"/>
</dbReference>
<evidence type="ECO:0000256" key="11">
    <source>
        <dbReference type="ARBA" id="ARBA00022989"/>
    </source>
</evidence>
<keyword evidence="11 14" id="KW-1133">Transmembrane helix</keyword>
<keyword evidence="13 14" id="KW-0472">Membrane</keyword>
<evidence type="ECO:0000256" key="7">
    <source>
        <dbReference type="ARBA" id="ARBA00022692"/>
    </source>
</evidence>
<dbReference type="Gene3D" id="3.30.565.10">
    <property type="entry name" value="Histidine kinase-like ATPase, C-terminal domain"/>
    <property type="match status" value="1"/>
</dbReference>
<dbReference type="InterPro" id="IPR004358">
    <property type="entry name" value="Sig_transdc_His_kin-like_C"/>
</dbReference>
<dbReference type="OrthoDB" id="594725at2"/>